<proteinExistence type="predicted"/>
<dbReference type="AlphaFoldDB" id="A0A9Q0NI30"/>
<dbReference type="Pfam" id="PF08100">
    <property type="entry name" value="Dimerisation"/>
    <property type="match status" value="1"/>
</dbReference>
<evidence type="ECO:0000313" key="3">
    <source>
        <dbReference type="Proteomes" id="UP001151752"/>
    </source>
</evidence>
<dbReference type="SUPFAM" id="SSF46785">
    <property type="entry name" value="Winged helix' DNA-binding domain"/>
    <property type="match status" value="1"/>
</dbReference>
<gene>
    <name evidence="2" type="ORF">OIU74_009771</name>
</gene>
<dbReference type="Proteomes" id="UP001151752">
    <property type="component" value="Unassembled WGS sequence"/>
</dbReference>
<reference evidence="2" key="1">
    <citation type="submission" date="2022-11" db="EMBL/GenBank/DDBJ databases">
        <authorList>
            <person name="Hyden B.L."/>
            <person name="Feng K."/>
            <person name="Yates T."/>
            <person name="Jawdy S."/>
            <person name="Smart L.B."/>
            <person name="Muchero W."/>
        </authorList>
    </citation>
    <scope>NUCLEOTIDE SEQUENCE</scope>
    <source>
        <tissue evidence="2">Shoot tip</tissue>
    </source>
</reference>
<dbReference type="EMBL" id="JAPFFM010001467">
    <property type="protein sequence ID" value="KAJ6669989.1"/>
    <property type="molecule type" value="Genomic_DNA"/>
</dbReference>
<comment type="caution">
    <text evidence="2">The sequence shown here is derived from an EMBL/GenBank/DDBJ whole genome shotgun (WGS) entry which is preliminary data.</text>
</comment>
<dbReference type="InterPro" id="IPR012967">
    <property type="entry name" value="COMT_dimerisation"/>
</dbReference>
<protein>
    <recommendedName>
        <fullName evidence="1">O-methyltransferase dimerisation domain-containing protein</fullName>
    </recommendedName>
</protein>
<organism evidence="2 3">
    <name type="scientific">Salix koriyanagi</name>
    <dbReference type="NCBI Taxonomy" id="2511006"/>
    <lineage>
        <taxon>Eukaryota</taxon>
        <taxon>Viridiplantae</taxon>
        <taxon>Streptophyta</taxon>
        <taxon>Embryophyta</taxon>
        <taxon>Tracheophyta</taxon>
        <taxon>Spermatophyta</taxon>
        <taxon>Magnoliopsida</taxon>
        <taxon>eudicotyledons</taxon>
        <taxon>Gunneridae</taxon>
        <taxon>Pentapetalae</taxon>
        <taxon>rosids</taxon>
        <taxon>fabids</taxon>
        <taxon>Malpighiales</taxon>
        <taxon>Salicaceae</taxon>
        <taxon>Saliceae</taxon>
        <taxon>Salix</taxon>
    </lineage>
</organism>
<accession>A0A9Q0NI30</accession>
<reference evidence="2" key="2">
    <citation type="journal article" date="2023" name="Int. J. Mol. Sci.">
        <title>De Novo Assembly and Annotation of 11 Diverse Shrub Willow (Salix) Genomes Reveals Novel Gene Organization in Sex-Linked Regions.</title>
        <authorList>
            <person name="Hyden B."/>
            <person name="Feng K."/>
            <person name="Yates T.B."/>
            <person name="Jawdy S."/>
            <person name="Cereghino C."/>
            <person name="Smart L.B."/>
            <person name="Muchero W."/>
        </authorList>
    </citation>
    <scope>NUCLEOTIDE SEQUENCE</scope>
    <source>
        <tissue evidence="2">Shoot tip</tissue>
    </source>
</reference>
<dbReference type="InterPro" id="IPR036388">
    <property type="entry name" value="WH-like_DNA-bd_sf"/>
</dbReference>
<name>A0A9Q0NI30_9ROSI</name>
<dbReference type="InterPro" id="IPR036390">
    <property type="entry name" value="WH_DNA-bd_sf"/>
</dbReference>
<sequence length="98" mass="10670">MSGSEQPSSLFKAMSQQDREAGKLAIRLANATVRPMVLQSAVELNNIDLISRDTSEVDGACLSPSDIAARIPKRAQMRRMLRLFENGEVGRVYSAGSC</sequence>
<evidence type="ECO:0000259" key="1">
    <source>
        <dbReference type="Pfam" id="PF08100"/>
    </source>
</evidence>
<dbReference type="Gene3D" id="1.10.10.10">
    <property type="entry name" value="Winged helix-like DNA-binding domain superfamily/Winged helix DNA-binding domain"/>
    <property type="match status" value="1"/>
</dbReference>
<feature type="domain" description="O-methyltransferase dimerisation" evidence="1">
    <location>
        <begin position="27"/>
        <end position="83"/>
    </location>
</feature>
<evidence type="ECO:0000313" key="2">
    <source>
        <dbReference type="EMBL" id="KAJ6669989.1"/>
    </source>
</evidence>
<dbReference type="GO" id="GO:0046983">
    <property type="term" value="F:protein dimerization activity"/>
    <property type="evidence" value="ECO:0007669"/>
    <property type="project" value="InterPro"/>
</dbReference>
<keyword evidence="3" id="KW-1185">Reference proteome</keyword>